<dbReference type="Gene3D" id="3.10.450.10">
    <property type="match status" value="1"/>
</dbReference>
<keyword evidence="3" id="KW-0732">Signal</keyword>
<evidence type="ECO:0000259" key="4">
    <source>
        <dbReference type="Pfam" id="PF16845"/>
    </source>
</evidence>
<dbReference type="SUPFAM" id="SSF54403">
    <property type="entry name" value="Cystatin/monellin"/>
    <property type="match status" value="1"/>
</dbReference>
<dbReference type="InterPro" id="IPR046350">
    <property type="entry name" value="Cystatin_sf"/>
</dbReference>
<keyword evidence="2" id="KW-0789">Thiol protease inhibitor</keyword>
<evidence type="ECO:0000313" key="5">
    <source>
        <dbReference type="EMBL" id="KAL3742283.1"/>
    </source>
</evidence>
<dbReference type="InterPro" id="IPR000010">
    <property type="entry name" value="Cystatin_dom"/>
</dbReference>
<keyword evidence="1" id="KW-0646">Protease inhibitor</keyword>
<sequence>MRPQILLLITSLAVLLLSAIAAADDAADSPVGPPEPIKDVHDPQVQFLAQVAVNSYNLEHRRYLILKEVVGGETQETRKFINYLLHIVVNQTSSPCYRTMIRDRKKGPRYREFEFFESEICQA</sequence>
<dbReference type="InterPro" id="IPR027214">
    <property type="entry name" value="Cystatin"/>
</dbReference>
<organism evidence="5 6">
    <name type="scientific">Eucalyptus globulus</name>
    <name type="common">Tasmanian blue gum</name>
    <dbReference type="NCBI Taxonomy" id="34317"/>
    <lineage>
        <taxon>Eukaryota</taxon>
        <taxon>Viridiplantae</taxon>
        <taxon>Streptophyta</taxon>
        <taxon>Embryophyta</taxon>
        <taxon>Tracheophyta</taxon>
        <taxon>Spermatophyta</taxon>
        <taxon>Magnoliopsida</taxon>
        <taxon>eudicotyledons</taxon>
        <taxon>Gunneridae</taxon>
        <taxon>Pentapetalae</taxon>
        <taxon>rosids</taxon>
        <taxon>malvids</taxon>
        <taxon>Myrtales</taxon>
        <taxon>Myrtaceae</taxon>
        <taxon>Myrtoideae</taxon>
        <taxon>Eucalypteae</taxon>
        <taxon>Eucalyptus</taxon>
    </lineage>
</organism>
<evidence type="ECO:0000256" key="1">
    <source>
        <dbReference type="ARBA" id="ARBA00022690"/>
    </source>
</evidence>
<feature type="domain" description="Cystatin" evidence="4">
    <location>
        <begin position="37"/>
        <end position="104"/>
    </location>
</feature>
<evidence type="ECO:0000256" key="3">
    <source>
        <dbReference type="SAM" id="SignalP"/>
    </source>
</evidence>
<evidence type="ECO:0000313" key="6">
    <source>
        <dbReference type="Proteomes" id="UP001634007"/>
    </source>
</evidence>
<feature type="signal peptide" evidence="3">
    <location>
        <begin position="1"/>
        <end position="23"/>
    </location>
</feature>
<comment type="caution">
    <text evidence="5">The sequence shown here is derived from an EMBL/GenBank/DDBJ whole genome shotgun (WGS) entry which is preliminary data.</text>
</comment>
<keyword evidence="6" id="KW-1185">Reference proteome</keyword>
<dbReference type="PANTHER" id="PTHR47116">
    <property type="entry name" value="PHLOEM FILAMENT PROTEIN"/>
    <property type="match status" value="1"/>
</dbReference>
<feature type="chain" id="PRO_5044817615" description="Cystatin domain-containing protein" evidence="3">
    <location>
        <begin position="24"/>
        <end position="123"/>
    </location>
</feature>
<dbReference type="Proteomes" id="UP001634007">
    <property type="component" value="Unassembled WGS sequence"/>
</dbReference>
<dbReference type="GO" id="GO:0004869">
    <property type="term" value="F:cysteine-type endopeptidase inhibitor activity"/>
    <property type="evidence" value="ECO:0007669"/>
    <property type="project" value="UniProtKB-KW"/>
</dbReference>
<dbReference type="Pfam" id="PF16845">
    <property type="entry name" value="SQAPI"/>
    <property type="match status" value="1"/>
</dbReference>
<dbReference type="AlphaFoldDB" id="A0ABD3KVJ7"/>
<protein>
    <recommendedName>
        <fullName evidence="4">Cystatin domain-containing protein</fullName>
    </recommendedName>
</protein>
<reference evidence="5 6" key="1">
    <citation type="submission" date="2024-11" db="EMBL/GenBank/DDBJ databases">
        <title>Chromosome-level genome assembly of Eucalyptus globulus Labill. provides insights into its genome evolution.</title>
        <authorList>
            <person name="Li X."/>
        </authorList>
    </citation>
    <scope>NUCLEOTIDE SEQUENCE [LARGE SCALE GENOMIC DNA]</scope>
    <source>
        <strain evidence="5">CL2024</strain>
        <tissue evidence="5">Fresh tender leaves</tissue>
    </source>
</reference>
<evidence type="ECO:0000256" key="2">
    <source>
        <dbReference type="ARBA" id="ARBA00022704"/>
    </source>
</evidence>
<proteinExistence type="predicted"/>
<accession>A0ABD3KVJ7</accession>
<name>A0ABD3KVJ7_EUCGL</name>
<dbReference type="EMBL" id="JBJKBG010000004">
    <property type="protein sequence ID" value="KAL3742283.1"/>
    <property type="molecule type" value="Genomic_DNA"/>
</dbReference>
<gene>
    <name evidence="5" type="ORF">ACJRO7_017720</name>
</gene>